<dbReference type="GO" id="GO:0017057">
    <property type="term" value="F:6-phosphogluconolactonase activity"/>
    <property type="evidence" value="ECO:0007669"/>
    <property type="project" value="TreeGrafter"/>
</dbReference>
<proteinExistence type="inferred from homology"/>
<comment type="caution">
    <text evidence="2">The sequence shown here is derived from an EMBL/GenBank/DDBJ whole genome shotgun (WGS) entry which is preliminary data.</text>
</comment>
<keyword evidence="3" id="KW-1185">Reference proteome</keyword>
<protein>
    <submittedName>
        <fullName evidence="2">6-phosphogluconolactonase</fullName>
    </submittedName>
</protein>
<dbReference type="InterPro" id="IPR015943">
    <property type="entry name" value="WD40/YVTN_repeat-like_dom_sf"/>
</dbReference>
<dbReference type="SUPFAM" id="SSF51004">
    <property type="entry name" value="C-terminal (heme d1) domain of cytochrome cd1-nitrite reductase"/>
    <property type="match status" value="1"/>
</dbReference>
<dbReference type="PANTHER" id="PTHR30344">
    <property type="entry name" value="6-PHOSPHOGLUCONOLACTONASE-RELATED"/>
    <property type="match status" value="1"/>
</dbReference>
<dbReference type="RefSeq" id="WP_044390206.1">
    <property type="nucleotide sequence ID" value="NZ_JXIQ01000001.1"/>
</dbReference>
<evidence type="ECO:0000313" key="3">
    <source>
        <dbReference type="Proteomes" id="UP000032512"/>
    </source>
</evidence>
<dbReference type="GO" id="GO:0005829">
    <property type="term" value="C:cytosol"/>
    <property type="evidence" value="ECO:0007669"/>
    <property type="project" value="TreeGrafter"/>
</dbReference>
<reference evidence="2 3" key="1">
    <citation type="submission" date="2015-01" db="EMBL/GenBank/DDBJ databases">
        <title>Draft genome sequences of the supercritical CO2 tolerant bacteria Bacillus subterraneus MITOT1 and Bacillus cereus MIT0214.</title>
        <authorList>
            <person name="Peet K.C."/>
            <person name="Thompson J.R."/>
        </authorList>
    </citation>
    <scope>NUCLEOTIDE SEQUENCE [LARGE SCALE GENOMIC DNA]</scope>
    <source>
        <strain evidence="2 3">MITOT1</strain>
    </source>
</reference>
<dbReference type="Pfam" id="PF10282">
    <property type="entry name" value="Lactonase"/>
    <property type="match status" value="1"/>
</dbReference>
<dbReference type="InterPro" id="IPR011048">
    <property type="entry name" value="Haem_d1_sf"/>
</dbReference>
<dbReference type="InterPro" id="IPR050282">
    <property type="entry name" value="Cycloisomerase_2"/>
</dbReference>
<name>A0A0D6ZEK3_9BACI</name>
<dbReference type="AlphaFoldDB" id="A0A0D6ZEK3"/>
<dbReference type="InterPro" id="IPR019405">
    <property type="entry name" value="Lactonase_7-beta_prop"/>
</dbReference>
<gene>
    <name evidence="2" type="ORF">UB32_00220</name>
</gene>
<comment type="similarity">
    <text evidence="1">Belongs to the cycloisomerase 2 family.</text>
</comment>
<evidence type="ECO:0000256" key="1">
    <source>
        <dbReference type="ARBA" id="ARBA00005564"/>
    </source>
</evidence>
<accession>A0A0D6ZEK3</accession>
<dbReference type="PATRIC" id="fig|285983.3.peg.49"/>
<evidence type="ECO:0000313" key="2">
    <source>
        <dbReference type="EMBL" id="KIY23947.1"/>
    </source>
</evidence>
<dbReference type="Proteomes" id="UP000032512">
    <property type="component" value="Unassembled WGS sequence"/>
</dbReference>
<sequence length="351" mass="38394">MTNHETFKGYFGTYTKGDSEGIYSFTLDVANQKILNVAPAAALENPTYLTISEDNRFLYAVAKEGGNGGVAGFDILESGKLSFINSQLAPGSSPCHVSVNPDNTLLLSANYHKGSADSYLLNAETGRISATLSSVAHEGSGPDKRQEKAHTHFAGFTPDGNYAAVIDLGIDQLITYQLDNGQLIEKSRMHVKPGSGPRHLVFHPNKKIAYLMTEFSSEVLVLTYERENGSFEQMQAISTLPADFTENNQGSAIHISTDGRYVYAANRGHNSIAVFLVDPESFKLTFIEDTSTEGDWPRDFVLDPSENFLIAANQNSSNVALYSRDVETGRLTLLQSDIKVPDPVCVKFLNY</sequence>
<dbReference type="FunFam" id="2.130.10.10:FF:000306">
    <property type="entry name" value="3-carboxymuconate cyclase"/>
    <property type="match status" value="1"/>
</dbReference>
<organism evidence="2 3">
    <name type="scientific">Mesobacillus subterraneus</name>
    <dbReference type="NCBI Taxonomy" id="285983"/>
    <lineage>
        <taxon>Bacteria</taxon>
        <taxon>Bacillati</taxon>
        <taxon>Bacillota</taxon>
        <taxon>Bacilli</taxon>
        <taxon>Bacillales</taxon>
        <taxon>Bacillaceae</taxon>
        <taxon>Mesobacillus</taxon>
    </lineage>
</organism>
<dbReference type="OrthoDB" id="9790815at2"/>
<dbReference type="PANTHER" id="PTHR30344:SF1">
    <property type="entry name" value="6-PHOSPHOGLUCONOLACTONASE"/>
    <property type="match status" value="1"/>
</dbReference>
<dbReference type="EMBL" id="JXIQ01000001">
    <property type="protein sequence ID" value="KIY23947.1"/>
    <property type="molecule type" value="Genomic_DNA"/>
</dbReference>
<dbReference type="Gene3D" id="2.130.10.10">
    <property type="entry name" value="YVTN repeat-like/Quinoprotein amine dehydrogenase"/>
    <property type="match status" value="1"/>
</dbReference>